<evidence type="ECO:0000313" key="6">
    <source>
        <dbReference type="Proteomes" id="UP000295198"/>
    </source>
</evidence>
<dbReference type="EMBL" id="SDKM01000001">
    <property type="protein sequence ID" value="RYP88995.1"/>
    <property type="molecule type" value="Genomic_DNA"/>
</dbReference>
<dbReference type="Pfam" id="PF05719">
    <property type="entry name" value="GPP34"/>
    <property type="match status" value="1"/>
</dbReference>
<dbReference type="OrthoDB" id="4962633at2"/>
<comment type="caution">
    <text evidence="5">The sequence shown here is derived from an EMBL/GenBank/DDBJ whole genome shotgun (WGS) entry which is preliminary data.</text>
</comment>
<dbReference type="GO" id="GO:0070273">
    <property type="term" value="F:phosphatidylinositol-4-phosphate binding"/>
    <property type="evidence" value="ECO:0007669"/>
    <property type="project" value="InterPro"/>
</dbReference>
<keyword evidence="4" id="KW-0472">Membrane</keyword>
<protein>
    <submittedName>
        <fullName evidence="5">GPP34 family phosphoprotein</fullName>
    </submittedName>
</protein>
<dbReference type="Proteomes" id="UP000295198">
    <property type="component" value="Unassembled WGS sequence"/>
</dbReference>
<keyword evidence="3" id="KW-0446">Lipid-binding</keyword>
<gene>
    <name evidence="5" type="ORF">EKO23_00750</name>
</gene>
<dbReference type="GO" id="GO:0012505">
    <property type="term" value="C:endomembrane system"/>
    <property type="evidence" value="ECO:0007669"/>
    <property type="project" value="UniProtKB-ARBA"/>
</dbReference>
<dbReference type="GO" id="GO:0005737">
    <property type="term" value="C:cytoplasm"/>
    <property type="evidence" value="ECO:0007669"/>
    <property type="project" value="UniProtKB-ARBA"/>
</dbReference>
<proteinExistence type="predicted"/>
<reference evidence="5 6" key="1">
    <citation type="submission" date="2019-01" db="EMBL/GenBank/DDBJ databases">
        <title>Nocardioides guangzhouensis sp. nov., an actinobacterium isolated from soil.</title>
        <authorList>
            <person name="Fu Y."/>
            <person name="Cai Y."/>
            <person name="Lin Z."/>
            <person name="Chen P."/>
        </authorList>
    </citation>
    <scope>NUCLEOTIDE SEQUENCE [LARGE SCALE GENOMIC DNA]</scope>
    <source>
        <strain evidence="5 6">130</strain>
    </source>
</reference>
<name>A0A4Q4ZM25_9ACTN</name>
<sequence>MPLIAEDLLLLLLDDEKGSLTSTAYPHTVLGGALLLELALAGSVEVRKEGAWRSAKVRPTGTPALDDPLLVDALATVAERPRSAQDLVNRLGKGLKETLTGRLVAAGVLEERRGRVLGVFPRTRWPVADVAREDEVRRRLTAALVQGLTPDERTAALVALLHAIGRAHKVVPRDGVPASEVKRRAKEISEGAWAARAVRDAIAAATAAVSAAVVASTAATAGGG</sequence>
<dbReference type="RefSeq" id="WP_134713059.1">
    <property type="nucleotide sequence ID" value="NZ_SDKM01000001.1"/>
</dbReference>
<evidence type="ECO:0000256" key="4">
    <source>
        <dbReference type="ARBA" id="ARBA00023136"/>
    </source>
</evidence>
<dbReference type="InterPro" id="IPR038261">
    <property type="entry name" value="GPP34-like_sf"/>
</dbReference>
<evidence type="ECO:0000256" key="3">
    <source>
        <dbReference type="ARBA" id="ARBA00023121"/>
    </source>
</evidence>
<keyword evidence="6" id="KW-1185">Reference proteome</keyword>
<comment type="subcellular location">
    <subcellularLocation>
        <location evidence="1">Golgi apparatus membrane</location>
        <topology evidence="1">Peripheral membrane protein</topology>
        <orientation evidence="1">Cytoplasmic side</orientation>
    </subcellularLocation>
</comment>
<dbReference type="Gene3D" id="1.10.3630.10">
    <property type="entry name" value="yeast vps74-n-term truncation variant domain like"/>
    <property type="match status" value="1"/>
</dbReference>
<evidence type="ECO:0000256" key="2">
    <source>
        <dbReference type="ARBA" id="ARBA00023034"/>
    </source>
</evidence>
<evidence type="ECO:0000256" key="1">
    <source>
        <dbReference type="ARBA" id="ARBA00004255"/>
    </source>
</evidence>
<dbReference type="InterPro" id="IPR008628">
    <property type="entry name" value="GPP34-like"/>
</dbReference>
<keyword evidence="2" id="KW-0333">Golgi apparatus</keyword>
<dbReference type="AlphaFoldDB" id="A0A4Q4ZM25"/>
<organism evidence="5 6">
    <name type="scientific">Nocardioides guangzhouensis</name>
    <dbReference type="NCBI Taxonomy" id="2497878"/>
    <lineage>
        <taxon>Bacteria</taxon>
        <taxon>Bacillati</taxon>
        <taxon>Actinomycetota</taxon>
        <taxon>Actinomycetes</taxon>
        <taxon>Propionibacteriales</taxon>
        <taxon>Nocardioidaceae</taxon>
        <taxon>Nocardioides</taxon>
    </lineage>
</organism>
<evidence type="ECO:0000313" key="5">
    <source>
        <dbReference type="EMBL" id="RYP88995.1"/>
    </source>
</evidence>
<accession>A0A4Q4ZM25</accession>